<evidence type="ECO:0000256" key="1">
    <source>
        <dbReference type="SAM" id="SignalP"/>
    </source>
</evidence>
<proteinExistence type="predicted"/>
<gene>
    <name evidence="2" type="ORF">FWJ32_12215</name>
</gene>
<dbReference type="RefSeq" id="WP_149546244.1">
    <property type="nucleotide sequence ID" value="NZ_VTPS01000024.1"/>
</dbReference>
<sequence>MKKRILGFVTAVLLCVSFLGSTTVFAADDVAQPHPDSEVRNINLNAGGEEYGIEPQTDGYYYWDVESTTNQGTTYGSWRLGPQGDGPGTIGVNKTDTVSNTISGSYTSVGDISAALGVSIGVSKSYSVKYSLEVPLGKTYQIIYRPLFTKYKVVQRQYYRIDGYSTPTSNTKTCYVEVFYDWGFSYIEV</sequence>
<dbReference type="EMBL" id="VTPS01000024">
    <property type="protein sequence ID" value="TZE80780.1"/>
    <property type="molecule type" value="Genomic_DNA"/>
</dbReference>
<keyword evidence="1" id="KW-0732">Signal</keyword>
<name>A0A5D8Q812_9THEO</name>
<evidence type="ECO:0000313" key="3">
    <source>
        <dbReference type="Proteomes" id="UP000322976"/>
    </source>
</evidence>
<reference evidence="2 3" key="1">
    <citation type="submission" date="2019-08" db="EMBL/GenBank/DDBJ databases">
        <title>Calorimonas adulescens gen. nov., sp. nov., an anaerobic thermophilic bacterium from Sakhalin hot spring.</title>
        <authorList>
            <person name="Khomyakova M.A."/>
            <person name="Merkel A.Y."/>
            <person name="Novikov A."/>
            <person name="Bonch-Osmolovskaya E.A."/>
            <person name="Slobodkin A.I."/>
        </authorList>
    </citation>
    <scope>NUCLEOTIDE SEQUENCE [LARGE SCALE GENOMIC DNA]</scope>
    <source>
        <strain evidence="2 3">A05MB</strain>
    </source>
</reference>
<feature type="signal peptide" evidence="1">
    <location>
        <begin position="1"/>
        <end position="26"/>
    </location>
</feature>
<protein>
    <submittedName>
        <fullName evidence="2">Uncharacterized protein</fullName>
    </submittedName>
</protein>
<organism evidence="2 3">
    <name type="scientific">Calorimonas adulescens</name>
    <dbReference type="NCBI Taxonomy" id="2606906"/>
    <lineage>
        <taxon>Bacteria</taxon>
        <taxon>Bacillati</taxon>
        <taxon>Bacillota</taxon>
        <taxon>Clostridia</taxon>
        <taxon>Thermoanaerobacterales</taxon>
        <taxon>Thermoanaerobacteraceae</taxon>
        <taxon>Calorimonas</taxon>
    </lineage>
</organism>
<feature type="chain" id="PRO_5022971589" evidence="1">
    <location>
        <begin position="27"/>
        <end position="189"/>
    </location>
</feature>
<comment type="caution">
    <text evidence="2">The sequence shown here is derived from an EMBL/GenBank/DDBJ whole genome shotgun (WGS) entry which is preliminary data.</text>
</comment>
<keyword evidence="3" id="KW-1185">Reference proteome</keyword>
<dbReference type="Proteomes" id="UP000322976">
    <property type="component" value="Unassembled WGS sequence"/>
</dbReference>
<dbReference type="AlphaFoldDB" id="A0A5D8Q812"/>
<accession>A0A5D8Q812</accession>
<evidence type="ECO:0000313" key="2">
    <source>
        <dbReference type="EMBL" id="TZE80780.1"/>
    </source>
</evidence>